<dbReference type="PRINTS" id="PR00190">
    <property type="entry name" value="ACTIN"/>
</dbReference>
<proteinExistence type="predicted"/>
<dbReference type="SMART" id="SM00268">
    <property type="entry name" value="ACTIN"/>
    <property type="match status" value="1"/>
</dbReference>
<sequence length="379" mass="44342">MHLDQPIILDSGSSSTKIGFKSDSIPKDVFPTVIGYTEDLSSLRHSDFPVYDLEYYIGEKAFNSKRVKHLLYPVWNRIIHWESIEKIWHYAFFDRLHINPNYNPIMMVETFYSSKEQQEKIAEIMFEIFCVPKLLLSKSPLLCLYASERTTGIVVESSASMTIVVPVYKGTIIPHAIMYSNIGGYTITKYLHRMLGNKYSQLKPQKFSYFIDELKKKHCYVSLNAEREKKVFMKTKKFNKKFLLPSGEIGIMEEERFRAPELIFDPLLDGYNDEPIQQLILRSIKKCDLTIRNELLNNIILCGGNTLFHGFCERLDKELNLLLDEKIKFSIKTFENRDFFPWLGGRILCEYAEKTDLWLSRKKYLDSGIDSAPFINYFL</sequence>
<evidence type="ECO:0000313" key="1">
    <source>
        <dbReference type="EMBL" id="UJG41814.1"/>
    </source>
</evidence>
<dbReference type="InterPro" id="IPR043129">
    <property type="entry name" value="ATPase_NBD"/>
</dbReference>
<dbReference type="SUPFAM" id="SSF53067">
    <property type="entry name" value="Actin-like ATPase domain"/>
    <property type="match status" value="2"/>
</dbReference>
<dbReference type="Gene3D" id="3.30.420.40">
    <property type="match status" value="2"/>
</dbReference>
<protein>
    <submittedName>
        <fullName evidence="1">Actin family protein</fullName>
    </submittedName>
</protein>
<dbReference type="FunFam" id="3.30.420.40:FF:000050">
    <property type="entry name" value="Actin, alpha skeletal muscle"/>
    <property type="match status" value="1"/>
</dbReference>
<dbReference type="Proteomes" id="UP001201020">
    <property type="component" value="Chromosome"/>
</dbReference>
<accession>A0A9Y1BMQ7</accession>
<gene>
    <name evidence="1" type="ORF">K9W45_04965</name>
</gene>
<dbReference type="InterPro" id="IPR004000">
    <property type="entry name" value="Actin"/>
</dbReference>
<name>A0A9Y1BMQ7_9ARCH</name>
<reference evidence="1" key="1">
    <citation type="journal article" date="2022" name="Nat. Microbiol.">
        <title>Unique mobile elements and scalable gene flow at the prokaryote-eukaryote boundary revealed by circularized Asgard archaea genomes.</title>
        <authorList>
            <person name="Wu F."/>
            <person name="Speth D.R."/>
            <person name="Philosof A."/>
            <person name="Cremiere A."/>
            <person name="Narayanan A."/>
            <person name="Barco R.A."/>
            <person name="Connon S.A."/>
            <person name="Amend J.P."/>
            <person name="Antoshechkin I.A."/>
            <person name="Orphan V.J."/>
        </authorList>
    </citation>
    <scope>NUCLEOTIDE SEQUENCE</scope>
    <source>
        <strain evidence="1">PM71</strain>
    </source>
</reference>
<dbReference type="EMBL" id="CP084166">
    <property type="protein sequence ID" value="UJG41814.1"/>
    <property type="molecule type" value="Genomic_DNA"/>
</dbReference>
<dbReference type="Pfam" id="PF00022">
    <property type="entry name" value="Actin"/>
    <property type="match status" value="1"/>
</dbReference>
<dbReference type="AlphaFoldDB" id="A0A9Y1BMQ7"/>
<dbReference type="Gene3D" id="3.90.640.10">
    <property type="entry name" value="Actin, Chain A, domain 4"/>
    <property type="match status" value="1"/>
</dbReference>
<organism evidence="1">
    <name type="scientific">Candidatus Heimdallarchaeum aukensis</name>
    <dbReference type="NCBI Taxonomy" id="2876573"/>
    <lineage>
        <taxon>Archaea</taxon>
        <taxon>Promethearchaeati</taxon>
        <taxon>Candidatus Heimdallarchaeota</taxon>
        <taxon>Candidatus Heimdallarchaeia (ex Rinke et al. 2021) (nom. nud.)</taxon>
        <taxon>Candidatus Heimdallarchaeales</taxon>
        <taxon>Candidatus Heimdallarchaeaceae</taxon>
        <taxon>Candidatus Heimdallarchaeum</taxon>
    </lineage>
</organism>
<dbReference type="PANTHER" id="PTHR11937">
    <property type="entry name" value="ACTIN"/>
    <property type="match status" value="1"/>
</dbReference>